<evidence type="ECO:0000256" key="1">
    <source>
        <dbReference type="SAM" id="MobiDB-lite"/>
    </source>
</evidence>
<name>A0A9P7Y7R3_9HELO</name>
<evidence type="ECO:0000313" key="3">
    <source>
        <dbReference type="Proteomes" id="UP000824998"/>
    </source>
</evidence>
<feature type="compositionally biased region" description="Low complexity" evidence="1">
    <location>
        <begin position="15"/>
        <end position="26"/>
    </location>
</feature>
<feature type="region of interest" description="Disordered" evidence="1">
    <location>
        <begin position="15"/>
        <end position="159"/>
    </location>
</feature>
<reference evidence="2" key="1">
    <citation type="journal article" date="2021" name="IMA Fungus">
        <title>Genomic characterization of three marine fungi, including Emericellopsis atlantica sp. nov. with signatures of a generalist lifestyle and marine biomass degradation.</title>
        <authorList>
            <person name="Hagestad O.C."/>
            <person name="Hou L."/>
            <person name="Andersen J.H."/>
            <person name="Hansen E.H."/>
            <person name="Altermark B."/>
            <person name="Li C."/>
            <person name="Kuhnert E."/>
            <person name="Cox R.J."/>
            <person name="Crous P.W."/>
            <person name="Spatafora J.W."/>
            <person name="Lail K."/>
            <person name="Amirebrahimi M."/>
            <person name="Lipzen A."/>
            <person name="Pangilinan J."/>
            <person name="Andreopoulos W."/>
            <person name="Hayes R.D."/>
            <person name="Ng V."/>
            <person name="Grigoriev I.V."/>
            <person name="Jackson S.A."/>
            <person name="Sutton T.D.S."/>
            <person name="Dobson A.D.W."/>
            <person name="Rama T."/>
        </authorList>
    </citation>
    <scope>NUCLEOTIDE SEQUENCE</scope>
    <source>
        <strain evidence="2">TRa018bII</strain>
    </source>
</reference>
<dbReference type="EMBL" id="MU251948">
    <property type="protein sequence ID" value="KAG9228412.1"/>
    <property type="molecule type" value="Genomic_DNA"/>
</dbReference>
<dbReference type="AlphaFoldDB" id="A0A9P7Y7R3"/>
<dbReference type="Proteomes" id="UP000824998">
    <property type="component" value="Unassembled WGS sequence"/>
</dbReference>
<feature type="compositionally biased region" description="Polar residues" evidence="1">
    <location>
        <begin position="247"/>
        <end position="258"/>
    </location>
</feature>
<organism evidence="2 3">
    <name type="scientific">Amylocarpus encephaloides</name>
    <dbReference type="NCBI Taxonomy" id="45428"/>
    <lineage>
        <taxon>Eukaryota</taxon>
        <taxon>Fungi</taxon>
        <taxon>Dikarya</taxon>
        <taxon>Ascomycota</taxon>
        <taxon>Pezizomycotina</taxon>
        <taxon>Leotiomycetes</taxon>
        <taxon>Helotiales</taxon>
        <taxon>Helotiales incertae sedis</taxon>
        <taxon>Amylocarpus</taxon>
    </lineage>
</organism>
<sequence length="455" mass="49145">MGLPLFITPIEPEGAAKAAEKNAAGPRSAIRRQRTLRGSSARVHNLDRRRRIMPLAADPSPEEYEAWETQRLSPPSESELDTVASLQGLAQRTIEVEERMRSRDTPPIESRARLPDPPQRRTTPSEGSSRNTPNVASNGSSRMPPVPETRDYYSQGRGELSRLRAISDIQRLARNPAPTPPYTESDLAFLARVGSDGSRSSSLTTGVSMPRRQITDDADAPPRWSFASILSGGNGRSYNRRFALGSVSNSRTPRSNLSDRIVSASREIGGGPTSLERARPSARQSYDDGLGDRDRSLSPEGGGVWDTLLTSITPDPQPPSAGSSFASAVAATSSTSGSGPGSVNTSMTSTGPADETSTIRDCDASDSGSISGYEREDMYEMQGVGVGLARREWRSYAAVLTAEPDRASRNNASTDAEEIRGMHQIISRLADNSQIPDEWWASAGLSRNLRRDPMS</sequence>
<feature type="region of interest" description="Disordered" evidence="1">
    <location>
        <begin position="247"/>
        <end position="374"/>
    </location>
</feature>
<feature type="compositionally biased region" description="Basic and acidic residues" evidence="1">
    <location>
        <begin position="94"/>
        <end position="114"/>
    </location>
</feature>
<protein>
    <submittedName>
        <fullName evidence="2">Uncharacterized protein</fullName>
    </submittedName>
</protein>
<gene>
    <name evidence="2" type="ORF">BJ875DRAFT_446899</name>
</gene>
<accession>A0A9P7Y7R3</accession>
<proteinExistence type="predicted"/>
<feature type="compositionally biased region" description="Low complexity" evidence="1">
    <location>
        <begin position="320"/>
        <end position="346"/>
    </location>
</feature>
<keyword evidence="3" id="KW-1185">Reference proteome</keyword>
<feature type="compositionally biased region" description="Polar residues" evidence="1">
    <location>
        <begin position="120"/>
        <end position="141"/>
    </location>
</feature>
<evidence type="ECO:0000313" key="2">
    <source>
        <dbReference type="EMBL" id="KAG9228412.1"/>
    </source>
</evidence>
<feature type="region of interest" description="Disordered" evidence="1">
    <location>
        <begin position="193"/>
        <end position="223"/>
    </location>
</feature>
<dbReference type="OrthoDB" id="3946700at2759"/>
<feature type="compositionally biased region" description="Polar residues" evidence="1">
    <location>
        <begin position="197"/>
        <end position="207"/>
    </location>
</feature>
<comment type="caution">
    <text evidence="2">The sequence shown here is derived from an EMBL/GenBank/DDBJ whole genome shotgun (WGS) entry which is preliminary data.</text>
</comment>